<keyword evidence="2" id="KW-1185">Reference proteome</keyword>
<accession>A0A8T0VHY5</accession>
<gene>
    <name evidence="1" type="ORF">PVAP13_2NG019800</name>
</gene>
<dbReference type="OrthoDB" id="678682at2759"/>
<dbReference type="PANTHER" id="PTHR33377:SF31">
    <property type="entry name" value="RX N-TERMINAL DOMAIN-CONTAINING PROTEIN"/>
    <property type="match status" value="1"/>
</dbReference>
<dbReference type="Proteomes" id="UP000823388">
    <property type="component" value="Chromosome 2N"/>
</dbReference>
<dbReference type="PANTHER" id="PTHR33377">
    <property type="entry name" value="OS10G0134700 PROTEIN-RELATED"/>
    <property type="match status" value="1"/>
</dbReference>
<evidence type="ECO:0000313" key="2">
    <source>
        <dbReference type="Proteomes" id="UP000823388"/>
    </source>
</evidence>
<dbReference type="EMBL" id="CM029040">
    <property type="protein sequence ID" value="KAG2631339.1"/>
    <property type="molecule type" value="Genomic_DNA"/>
</dbReference>
<dbReference type="SMART" id="SM01157">
    <property type="entry name" value="DUF1719"/>
    <property type="match status" value="1"/>
</dbReference>
<reference evidence="1" key="1">
    <citation type="submission" date="2020-05" db="EMBL/GenBank/DDBJ databases">
        <title>WGS assembly of Panicum virgatum.</title>
        <authorList>
            <person name="Lovell J.T."/>
            <person name="Jenkins J."/>
            <person name="Shu S."/>
            <person name="Juenger T.E."/>
            <person name="Schmutz J."/>
        </authorList>
    </citation>
    <scope>NUCLEOTIDE SEQUENCE</scope>
    <source>
        <strain evidence="1">AP13</strain>
    </source>
</reference>
<evidence type="ECO:0008006" key="3">
    <source>
        <dbReference type="Google" id="ProtNLM"/>
    </source>
</evidence>
<comment type="caution">
    <text evidence="1">The sequence shown here is derived from an EMBL/GenBank/DDBJ whole genome shotgun (WGS) entry which is preliminary data.</text>
</comment>
<name>A0A8T0VHY5_PANVG</name>
<dbReference type="Pfam" id="PF08224">
    <property type="entry name" value="DUF1719"/>
    <property type="match status" value="1"/>
</dbReference>
<protein>
    <recommendedName>
        <fullName evidence="3">Rx N-terminal domain-containing protein</fullName>
    </recommendedName>
</protein>
<evidence type="ECO:0000313" key="1">
    <source>
        <dbReference type="EMBL" id="KAG2631339.1"/>
    </source>
</evidence>
<dbReference type="InterPro" id="IPR013181">
    <property type="entry name" value="DUF1719"/>
</dbReference>
<dbReference type="AlphaFoldDB" id="A0A8T0VHY5"/>
<proteinExistence type="predicted"/>
<organism evidence="1 2">
    <name type="scientific">Panicum virgatum</name>
    <name type="common">Blackwell switchgrass</name>
    <dbReference type="NCBI Taxonomy" id="38727"/>
    <lineage>
        <taxon>Eukaryota</taxon>
        <taxon>Viridiplantae</taxon>
        <taxon>Streptophyta</taxon>
        <taxon>Embryophyta</taxon>
        <taxon>Tracheophyta</taxon>
        <taxon>Spermatophyta</taxon>
        <taxon>Magnoliopsida</taxon>
        <taxon>Liliopsida</taxon>
        <taxon>Poales</taxon>
        <taxon>Poaceae</taxon>
        <taxon>PACMAD clade</taxon>
        <taxon>Panicoideae</taxon>
        <taxon>Panicodae</taxon>
        <taxon>Paniceae</taxon>
        <taxon>Panicinae</taxon>
        <taxon>Panicum</taxon>
        <taxon>Panicum sect. Hiantes</taxon>
    </lineage>
</organism>
<sequence>MEEIVSSAVVQETVSQVLSALVQKYEEKEESDAIRNLERLEMAHIRLEAALETSDKWKITDTSMLRWRRKLKRAAQECDDMLHKCKQRILEDEQMEQRVRNSSLPNRIAHATKSFVSSIINCDTKRLRTSTVQRFEWFADGATEFLRFVELGGTPRRHISFYSLVNNLFAGKELHHKIIGANQHPSFELWLEPFGTAEHGTEASLHLIQTDDSPALSNIYFSIVLQISESTDIVGTAIKCLQLFAPHFKCIVENIMKELTQLPTQCLSWVPSVHSNQQDRVRFKNHASQWIRPHSLCCKKHNQHELQRTISPDMEGSSDAFLKPVIEVNLQCQVSLSPYNKQKTLPFEDILSLQDSSYLKAGIYFAPHRSLGPTLPANRSSEIVAMVGDDQHCLHVDVTLEQLEEIMLPKAIDYFHQNTESTIYKMIWKSKHSSALIQVENASMITQKTFGGDRKRKLLQGQDEESISRKSMISHLFDLWRAHVPVQLISEFKNWLKKEKESL</sequence>